<dbReference type="AlphaFoldDB" id="A0AA90UEZ7"/>
<proteinExistence type="predicted"/>
<reference evidence="3" key="1">
    <citation type="submission" date="2019-09" db="EMBL/GenBank/DDBJ databases">
        <title>Distinct polysaccharide growth profiles of human intestinal Prevotella copri isolates.</title>
        <authorList>
            <person name="Fehlner-Peach H."/>
            <person name="Magnabosco C."/>
            <person name="Raghavan V."/>
            <person name="Scher J.U."/>
            <person name="Tett A."/>
            <person name="Cox L.M."/>
            <person name="Gottsegen C."/>
            <person name="Watters A."/>
            <person name="Wiltshire- Gordon J.D."/>
            <person name="Segata N."/>
            <person name="Bonneau R."/>
            <person name="Littman D.R."/>
        </authorList>
    </citation>
    <scope>NUCLEOTIDE SEQUENCE [LARGE SCALE GENOMIC DNA]</scope>
    <source>
        <strain evidence="3">iAQ1179</strain>
    </source>
</reference>
<keyword evidence="1" id="KW-0472">Membrane</keyword>
<accession>A0AA90UEZ7</accession>
<evidence type="ECO:0000313" key="3">
    <source>
        <dbReference type="Proteomes" id="UP000442105"/>
    </source>
</evidence>
<protein>
    <submittedName>
        <fullName evidence="2">Uncharacterized protein</fullName>
    </submittedName>
</protein>
<keyword evidence="1" id="KW-1133">Transmembrane helix</keyword>
<evidence type="ECO:0000256" key="1">
    <source>
        <dbReference type="SAM" id="Phobius"/>
    </source>
</evidence>
<dbReference type="Proteomes" id="UP000442105">
    <property type="component" value="Unassembled WGS sequence"/>
</dbReference>
<feature type="transmembrane region" description="Helical" evidence="1">
    <location>
        <begin position="35"/>
        <end position="57"/>
    </location>
</feature>
<name>A0AA90UEZ7_9BACT</name>
<dbReference type="EMBL" id="VZCW01000182">
    <property type="protein sequence ID" value="MQN12537.1"/>
    <property type="molecule type" value="Genomic_DNA"/>
</dbReference>
<sequence length="70" mass="8076">MFLEIIIPFFLHCIIKSCIFAEIKERKMNMDAHELNTWLILGTLFLLCLVGLGIGIYDTMKQKKEKSLSA</sequence>
<dbReference type="RefSeq" id="WP_153128387.1">
    <property type="nucleotide sequence ID" value="NZ_VZCW01000182.1"/>
</dbReference>
<evidence type="ECO:0000313" key="2">
    <source>
        <dbReference type="EMBL" id="MQN12537.1"/>
    </source>
</evidence>
<keyword evidence="1" id="KW-0812">Transmembrane</keyword>
<feature type="transmembrane region" description="Helical" evidence="1">
    <location>
        <begin position="6"/>
        <end position="23"/>
    </location>
</feature>
<organism evidence="2 3">
    <name type="scientific">Segatella copri</name>
    <dbReference type="NCBI Taxonomy" id="165179"/>
    <lineage>
        <taxon>Bacteria</taxon>
        <taxon>Pseudomonadati</taxon>
        <taxon>Bacteroidota</taxon>
        <taxon>Bacteroidia</taxon>
        <taxon>Bacteroidales</taxon>
        <taxon>Prevotellaceae</taxon>
        <taxon>Segatella</taxon>
    </lineage>
</organism>
<gene>
    <name evidence="2" type="ORF">F7D95_06820</name>
</gene>
<comment type="caution">
    <text evidence="2">The sequence shown here is derived from an EMBL/GenBank/DDBJ whole genome shotgun (WGS) entry which is preliminary data.</text>
</comment>